<evidence type="ECO:0000313" key="3">
    <source>
        <dbReference type="Proteomes" id="UP000029867"/>
    </source>
</evidence>
<accession>A0A099NK77</accession>
<reference evidence="3" key="1">
    <citation type="journal article" date="2014" name="Microb. Cell Fact.">
        <title>Exploiting Issatchenkia orientalis SD108 for succinic acid production.</title>
        <authorList>
            <person name="Xiao H."/>
            <person name="Shao Z."/>
            <person name="Jiang Y."/>
            <person name="Dole S."/>
            <person name="Zhao H."/>
        </authorList>
    </citation>
    <scope>NUCLEOTIDE SEQUENCE [LARGE SCALE GENOMIC DNA]</scope>
    <source>
        <strain evidence="3">SD108</strain>
    </source>
</reference>
<reference evidence="1" key="2">
    <citation type="submission" date="2014-08" db="EMBL/GenBank/DDBJ databases">
        <title>Exploiting Issatchenkia orientalis SD108 for Succinic Acid Production.</title>
        <authorList>
            <person name="Xiao H."/>
            <person name="Shao Z."/>
            <person name="Jiang Y."/>
            <person name="Dole S."/>
            <person name="Zhao H."/>
        </authorList>
    </citation>
    <scope>NUCLEOTIDE SEQUENCE [LARGE SCALE GENOMIC DNA]</scope>
    <source>
        <strain evidence="1">SD108</strain>
    </source>
</reference>
<gene>
    <name evidence="2" type="ORF">JL09_g7046</name>
    <name evidence="1" type="ORF">JL09_g7047</name>
</gene>
<evidence type="ECO:0000313" key="1">
    <source>
        <dbReference type="EMBL" id="KGK32346.1"/>
    </source>
</evidence>
<dbReference type="HOGENOM" id="CLU_2910307_0_0_1"/>
<dbReference type="EMBL" id="JQFK01002385">
    <property type="protein sequence ID" value="KGK32346.1"/>
    <property type="molecule type" value="Genomic_DNA"/>
</dbReference>
<proteinExistence type="predicted"/>
<dbReference type="AlphaFoldDB" id="A0A099NK77"/>
<organism evidence="1 3">
    <name type="scientific">Pichia kudriavzevii</name>
    <name type="common">Yeast</name>
    <name type="synonym">Issatchenkia orientalis</name>
    <dbReference type="NCBI Taxonomy" id="4909"/>
    <lineage>
        <taxon>Eukaryota</taxon>
        <taxon>Fungi</taxon>
        <taxon>Dikarya</taxon>
        <taxon>Ascomycota</taxon>
        <taxon>Saccharomycotina</taxon>
        <taxon>Pichiomycetes</taxon>
        <taxon>Pichiales</taxon>
        <taxon>Pichiaceae</taxon>
        <taxon>Pichia</taxon>
    </lineage>
</organism>
<dbReference type="EMBL" id="JQFK01002384">
    <property type="protein sequence ID" value="KGK32347.1"/>
    <property type="molecule type" value="Genomic_DNA"/>
</dbReference>
<protein>
    <submittedName>
        <fullName evidence="1">Uncharacterized protein</fullName>
    </submittedName>
</protein>
<name>A0A099NK77_PICKU</name>
<feature type="non-terminal residue" evidence="1">
    <location>
        <position position="1"/>
    </location>
</feature>
<sequence>LYLDIPAFEITTGLNSSNSRNDGLYPAEIYFCKVISGAINANSDGENTVFLSTTLVSISGIS</sequence>
<comment type="caution">
    <text evidence="1">The sequence shown here is derived from an EMBL/GenBank/DDBJ whole genome shotgun (WGS) entry which is preliminary data.</text>
</comment>
<dbReference type="Proteomes" id="UP000029867">
    <property type="component" value="Unassembled WGS sequence"/>
</dbReference>
<evidence type="ECO:0000313" key="2">
    <source>
        <dbReference type="EMBL" id="KGK32347.1"/>
    </source>
</evidence>